<dbReference type="InterPro" id="IPR052523">
    <property type="entry name" value="Trichothecene_AcTrans"/>
</dbReference>
<evidence type="ECO:0000259" key="1">
    <source>
        <dbReference type="PROSITE" id="PS51186"/>
    </source>
</evidence>
<name>A0A344L9H5_9PSEU</name>
<dbReference type="InterPro" id="IPR016181">
    <property type="entry name" value="Acyl_CoA_acyltransferase"/>
</dbReference>
<dbReference type="Pfam" id="PF00583">
    <property type="entry name" value="Acetyltransf_1"/>
    <property type="match status" value="1"/>
</dbReference>
<proteinExistence type="predicted"/>
<dbReference type="InterPro" id="IPR000182">
    <property type="entry name" value="GNAT_dom"/>
</dbReference>
<gene>
    <name evidence="2" type="ORF">A4R43_21145</name>
</gene>
<feature type="domain" description="N-acetyltransferase" evidence="1">
    <location>
        <begin position="55"/>
        <end position="193"/>
    </location>
</feature>
<dbReference type="EMBL" id="CP015163">
    <property type="protein sequence ID" value="AXB44699.1"/>
    <property type="molecule type" value="Genomic_DNA"/>
</dbReference>
<evidence type="ECO:0000313" key="3">
    <source>
        <dbReference type="Proteomes" id="UP000250434"/>
    </source>
</evidence>
<evidence type="ECO:0000313" key="2">
    <source>
        <dbReference type="EMBL" id="AXB44699.1"/>
    </source>
</evidence>
<accession>A0A344L9H5</accession>
<protein>
    <submittedName>
        <fullName evidence="2">Puromycin N-acetyltransferase</fullName>
    </submittedName>
</protein>
<dbReference type="KEGG" id="aab:A4R43_21145"/>
<dbReference type="SUPFAM" id="SSF55729">
    <property type="entry name" value="Acyl-CoA N-acyltransferases (Nat)"/>
    <property type="match status" value="1"/>
</dbReference>
<dbReference type="PROSITE" id="PS51186">
    <property type="entry name" value="GNAT"/>
    <property type="match status" value="1"/>
</dbReference>
<dbReference type="PANTHER" id="PTHR42791:SF1">
    <property type="entry name" value="N-ACETYLTRANSFERASE DOMAIN-CONTAINING PROTEIN"/>
    <property type="match status" value="1"/>
</dbReference>
<dbReference type="OrthoDB" id="7057833at2"/>
<reference evidence="2 3" key="1">
    <citation type="submission" date="2016-04" db="EMBL/GenBank/DDBJ databases">
        <title>Complete genome sequence and analysis of deep-sea sediment isolate, Amycolatopsis sp. WP1.</title>
        <authorList>
            <person name="Wang H."/>
            <person name="Chen S."/>
            <person name="Wu Q."/>
        </authorList>
    </citation>
    <scope>NUCLEOTIDE SEQUENCE [LARGE SCALE GENOMIC DNA]</scope>
    <source>
        <strain evidence="2 3">WP1</strain>
    </source>
</reference>
<keyword evidence="2" id="KW-0808">Transferase</keyword>
<dbReference type="Proteomes" id="UP000250434">
    <property type="component" value="Chromosome"/>
</dbReference>
<dbReference type="GO" id="GO:0016747">
    <property type="term" value="F:acyltransferase activity, transferring groups other than amino-acyl groups"/>
    <property type="evidence" value="ECO:0007669"/>
    <property type="project" value="InterPro"/>
</dbReference>
<keyword evidence="3" id="KW-1185">Reference proteome</keyword>
<dbReference type="AlphaFoldDB" id="A0A344L9H5"/>
<dbReference type="PANTHER" id="PTHR42791">
    <property type="entry name" value="GNAT FAMILY ACETYLTRANSFERASE"/>
    <property type="match status" value="1"/>
</dbReference>
<dbReference type="CDD" id="cd04301">
    <property type="entry name" value="NAT_SF"/>
    <property type="match status" value="1"/>
</dbReference>
<sequence length="193" mass="20588">MIIRPATAADVDAAVTTLSMAFADYPFTRHTIAADDHAGRLARSQRLFLTRIGLPHGRVWVSDHAEAVAAWTTPDAADLGRVFADVAPELAELAGDRAEIAAESEAALAPFRPTGPAWFLGTVGVRPGNQGRGLGRAVIQPGLDAAEADGVQAYLETSTERNVELYRKLGFEVVGEVELPRGGPKTWAMRRGC</sequence>
<dbReference type="Gene3D" id="3.40.630.30">
    <property type="match status" value="1"/>
</dbReference>
<organism evidence="2 3">
    <name type="scientific">Amycolatopsis albispora</name>
    <dbReference type="NCBI Taxonomy" id="1804986"/>
    <lineage>
        <taxon>Bacteria</taxon>
        <taxon>Bacillati</taxon>
        <taxon>Actinomycetota</taxon>
        <taxon>Actinomycetes</taxon>
        <taxon>Pseudonocardiales</taxon>
        <taxon>Pseudonocardiaceae</taxon>
        <taxon>Amycolatopsis</taxon>
    </lineage>
</organism>
<dbReference type="RefSeq" id="WP_113693954.1">
    <property type="nucleotide sequence ID" value="NZ_CP015163.1"/>
</dbReference>